<keyword evidence="3" id="KW-1185">Reference proteome</keyword>
<organism evidence="2 3">
    <name type="scientific">Tritrichomonas foetus</name>
    <dbReference type="NCBI Taxonomy" id="1144522"/>
    <lineage>
        <taxon>Eukaryota</taxon>
        <taxon>Metamonada</taxon>
        <taxon>Parabasalia</taxon>
        <taxon>Tritrichomonadida</taxon>
        <taxon>Tritrichomonadidae</taxon>
        <taxon>Tritrichomonas</taxon>
    </lineage>
</organism>
<feature type="transmembrane region" description="Helical" evidence="1">
    <location>
        <begin position="2014"/>
        <end position="2033"/>
    </location>
</feature>
<sequence length="2144" mass="248578">MSFTDVAANFLTSLLFSYSDDLSKSATKLMQTKSHIKVEGIDIYSNCLLQHGFPAIIKKGLIGTVEMNIPQSDVFTETTKILVNDIHIHAKFLAAPNIKFPSQDEMRRMREHQLQAHNKFKDTFLPLFRKFWYKWFNIKLMQVFQRTECSVKNVNISMDFGEGEQAFYLFFHIDSIFMKEPDDELAEKAEHDIFERKLEFKKFSVGFGKDNNISDTYCGDTFRNKMSVRQNTPYLLHPYDVTGIVQYDPAIPKLSTTLYNPDININLTVWQLLSFVSIVPYLRRFRNFWIIRNIPRPENDNDLCEKWLFVHRCANELNYYNKSGNKLKMFMRAFQNRQKYLKLAINTKTKRGEPIVNPEIEKFEYALSYQQVILFRYMADTLRQKWTKKSLSFNEMSEAQQFCSEDPESLFDFFSEHSLVKILFDHFNICVTHNDLNLNINFFTPNIIFEQKELQQILELSFSSFSVQITSPEYEHTIFESNDRMLMNYHFIYQSLYKNPKYRGILTANIKGELFPVSIAGLHTFPQHITNMHLENFFSFLKVDKPIDVRIQLSSGQVQFKISNNLFFNLIFEVFEVVRDSSDHLKLSLKEGSITLGSDIERVIATSISVDAIFVSDNQMVIFISPLFMNFNWRDIVNFKDALGGIHSILFDGFFALPTLTSQIDGGIPAITIAIDLPTMHSLKYINIDTIKFKGYLDNYTLSIQQFKMENVFDVQNITMKKETGDKESKINIEKVNLSFIELISYLPRDLFDVFKLKPFSETFKFKIIESKADFSYESNPNKLVFYFSTCNGHFVKDIMKLTGGVKYVEIDGNVIMKTHPFTTEIKKNVDHVDIFSEFGNVQFFAMQQFQIFLYNSEWPVERIFPKDLALNWRFLFDSISVGSFLNMENVHFQMTMSEVFFGGDISVKRMNILNIASNDKYVFSMSFDLSKHFFSLVFNYNEVHIDSLRLISMLQYFLHYPVHVNVPITIEVKIMPITIYNHFGHDTITMNIESYIYFNGFVTEMLSNYNNIQIFLNDRKICDIPYLEANGINEIAIYSPEILFQVSQNEIESLQRIIRKTPKLNFSLWSMGIVNSLPIIVEIESLNFVLNNALGLHFNNTSFTLKDDVLRCDSNFSLNLINTWFNISEIIRPASLTLSGNTKKNFYQLGVNENLNVIIRPSFVNIFNKLEIDEAPIVEIQNNTTYYFEMENHRIQPRANYKFNDFPIVKELKLINEFGEIPFKPANFANNGNMQAIFNTGQTIILEIVNNVLVISSTFEVQNDSEHFFQFIYHGKTYHLNSNTIISTPAVENGFKLDDLELHTFPSKQIVKYDDKVNLMITILPRRILIEPLYVLENKLPFNILINSKTFNANQVQEFDFFEEKYLSIGSEFFQEKRVRIDYSLKYTTEKFFTNENTKFFVRIQVIFNDGAYKIIFSPGAIFHNHTSCKSLVISEDCIHMTPLLETLAYSPNKKFYYNAFIGTRRGASFMLVSVTENMKEKQFVSVRTSEIGTVPVIMTQVIEKLPYFNIIHVHVYPYATFINNTSKKITIHSGPFSFSIQPKHTAEIPEYDRTLNYSVQVGNSERTPSFNVYRNRQRKMYLNVNRLFLPLLIEQFPNEKEKLTKIIKVNVSEIFPYRIQNATWITIDLFEKEDIRTIAPNSSLKLALQSPDETIRFFLREINETITFDPQNPVMDIKLSGIQITLFKKSEDLIEIRFVDELNPYINNDRATFGFYMNSASVIILPKDDTDISDIAFDSEIQNKNSQRNNQNNNKDSLLINPNQQIEVSKRSFNNMITTAKTSQSDVVFLLMQTYNFSFELNQVGETRGFTMILDGIKLTDHNGQPLFNSLEFNLLKLSAELGGYCHIKSMYVEILPFYFNIDLAVLSYFYDSIRSYLELRDQYLERNSSASNNMRFNVYNFKMVMSTFALALKCKTKMDSDFCQLWRALPEVLPTDMTGQEIELNEAVFDFTSSEGFYRTMDLLVRKIYFMKSCLRLVGSMTPLGAPLNYLHRVMRKENVYLQQVQLTNKYLACIGIPIGIVESILDYISSVLRLIGNGDINPKDYNSPATWGFTSLIYGVVSGILLLIKSPGLGLKNSGLRGLILGLFVGAFDLFANCGAGAVDFISGILCFLRALFIPSIDDEFSSPVDNTLPENASMQ</sequence>
<reference evidence="2" key="1">
    <citation type="submission" date="2016-10" db="EMBL/GenBank/DDBJ databases">
        <authorList>
            <person name="Benchimol M."/>
            <person name="Almeida L.G."/>
            <person name="Vasconcelos A.T."/>
            <person name="Perreira-Neves A."/>
            <person name="Rosa I.A."/>
            <person name="Tasca T."/>
            <person name="Bogo M.R."/>
            <person name="de Souza W."/>
        </authorList>
    </citation>
    <scope>NUCLEOTIDE SEQUENCE [LARGE SCALE GENOMIC DNA]</scope>
    <source>
        <strain evidence="2">K</strain>
    </source>
</reference>
<dbReference type="EMBL" id="MLAK01000363">
    <property type="protein sequence ID" value="OHT14466.1"/>
    <property type="molecule type" value="Genomic_DNA"/>
</dbReference>
<dbReference type="VEuPathDB" id="TrichDB:TRFO_15113"/>
<feature type="transmembrane region" description="Helical" evidence="1">
    <location>
        <begin position="2084"/>
        <end position="2107"/>
    </location>
</feature>
<keyword evidence="1" id="KW-0472">Membrane</keyword>
<name>A0A1J4KTK3_9EUKA</name>
<accession>A0A1J4KTK3</accession>
<dbReference type="OrthoDB" id="428159at2759"/>
<evidence type="ECO:0000313" key="3">
    <source>
        <dbReference type="Proteomes" id="UP000179807"/>
    </source>
</evidence>
<comment type="caution">
    <text evidence="2">The sequence shown here is derived from an EMBL/GenBank/DDBJ whole genome shotgun (WGS) entry which is preliminary data.</text>
</comment>
<dbReference type="Proteomes" id="UP000179807">
    <property type="component" value="Unassembled WGS sequence"/>
</dbReference>
<protein>
    <submittedName>
        <fullName evidence="2">Uncharacterized protein</fullName>
    </submittedName>
</protein>
<keyword evidence="1" id="KW-1133">Transmembrane helix</keyword>
<feature type="transmembrane region" description="Helical" evidence="1">
    <location>
        <begin position="2053"/>
        <end position="2072"/>
    </location>
</feature>
<gene>
    <name evidence="2" type="ORF">TRFO_15113</name>
</gene>
<evidence type="ECO:0000256" key="1">
    <source>
        <dbReference type="SAM" id="Phobius"/>
    </source>
</evidence>
<dbReference type="RefSeq" id="XP_068367602.1">
    <property type="nucleotide sequence ID" value="XM_068498196.1"/>
</dbReference>
<proteinExistence type="predicted"/>
<dbReference type="GeneID" id="94832900"/>
<evidence type="ECO:0000313" key="2">
    <source>
        <dbReference type="EMBL" id="OHT14466.1"/>
    </source>
</evidence>
<feature type="transmembrane region" description="Helical" evidence="1">
    <location>
        <begin position="1972"/>
        <end position="1994"/>
    </location>
</feature>
<keyword evidence="1" id="KW-0812">Transmembrane</keyword>